<dbReference type="PANTHER" id="PTHR31047">
    <property type="entry name" value="MEIOTICALLY UP-REGULATED GENE 157 PROTEIN"/>
    <property type="match status" value="1"/>
</dbReference>
<dbReference type="PANTHER" id="PTHR31047:SF0">
    <property type="entry name" value="MEIOTICALLY UP-REGULATED GENE 157 PROTEIN"/>
    <property type="match status" value="1"/>
</dbReference>
<dbReference type="STRING" id="1121322.SAMN02745136_05386"/>
<dbReference type="Gene3D" id="1.50.10.10">
    <property type="match status" value="1"/>
</dbReference>
<name>A0A1M7CCN6_9FIRM</name>
<sequence>MKPEEKQLELNQTVLEIAKKIGESFSGEEKLYQTFLNCYTSTAKTTVKFLEGGEVFVFTGDIEAMWLRDSSAQVVHYLPFAKDYPIIAEFIRGLLKRQMRCILIDSYANAFNEEANGRCWEVDITESNPWDWERKYEVDSLCYPVWLLHEYWKITGDTSVFTGGVKQVFQTIVDQWKKEQNHGSASAYSFERLNCPPSDTLTREGRGEPCGYTGMTWSGFRPSDDACRYGYLIPANMFAVTVLGYMKEMTETVYKDSTLADRMEKLSGEIEEGIRKYGIIRHEKYGEIYAYETDGLGNYNLMDDANVPSLLSIPWLKYRDENDRIYQNTRKYVLSLTNPYYFEGNRAKGIGSPHTPKNYIWHISLTMQGLTAVEKEEKEELLRVLLDTDADCLVMHEGFHCDDPLKFTREWFAWANSLFALFVMQLYRK</sequence>
<dbReference type="GO" id="GO:0005975">
    <property type="term" value="P:carbohydrate metabolic process"/>
    <property type="evidence" value="ECO:0007669"/>
    <property type="project" value="InterPro"/>
</dbReference>
<dbReference type="InterPro" id="IPR008928">
    <property type="entry name" value="6-hairpin_glycosidase_sf"/>
</dbReference>
<organism evidence="1 2">
    <name type="scientific">Anaerocolumna jejuensis DSM 15929</name>
    <dbReference type="NCBI Taxonomy" id="1121322"/>
    <lineage>
        <taxon>Bacteria</taxon>
        <taxon>Bacillati</taxon>
        <taxon>Bacillota</taxon>
        <taxon>Clostridia</taxon>
        <taxon>Lachnospirales</taxon>
        <taxon>Lachnospiraceae</taxon>
        <taxon>Anaerocolumna</taxon>
    </lineage>
</organism>
<dbReference type="SMART" id="SM01149">
    <property type="entry name" value="DUF1237"/>
    <property type="match status" value="1"/>
</dbReference>
<reference evidence="1 2" key="1">
    <citation type="submission" date="2016-11" db="EMBL/GenBank/DDBJ databases">
        <authorList>
            <person name="Jaros S."/>
            <person name="Januszkiewicz K."/>
            <person name="Wedrychowicz H."/>
        </authorList>
    </citation>
    <scope>NUCLEOTIDE SEQUENCE [LARGE SCALE GENOMIC DNA]</scope>
    <source>
        <strain evidence="1 2">DSM 15929</strain>
    </source>
</reference>
<gene>
    <name evidence="1" type="ORF">SAMN02745136_05386</name>
</gene>
<evidence type="ECO:0000313" key="1">
    <source>
        <dbReference type="EMBL" id="SHL65012.1"/>
    </source>
</evidence>
<evidence type="ECO:0000313" key="2">
    <source>
        <dbReference type="Proteomes" id="UP000184386"/>
    </source>
</evidence>
<dbReference type="RefSeq" id="WP_073280283.1">
    <property type="nucleotide sequence ID" value="NZ_FRAC01000042.1"/>
</dbReference>
<dbReference type="AlphaFoldDB" id="A0A1M7CCN6"/>
<dbReference type="EMBL" id="FRAC01000042">
    <property type="protein sequence ID" value="SHL65012.1"/>
    <property type="molecule type" value="Genomic_DNA"/>
</dbReference>
<accession>A0A1M7CCN6</accession>
<dbReference type="OrthoDB" id="181472at2"/>
<dbReference type="InterPro" id="IPR008313">
    <property type="entry name" value="GH125"/>
</dbReference>
<dbReference type="InterPro" id="IPR012341">
    <property type="entry name" value="6hp_glycosidase-like_sf"/>
</dbReference>
<proteinExistence type="predicted"/>
<dbReference type="PIRSF" id="PIRSF028846">
    <property type="entry name" value="UCP028846"/>
    <property type="match status" value="1"/>
</dbReference>
<keyword evidence="2" id="KW-1185">Reference proteome</keyword>
<dbReference type="Proteomes" id="UP000184386">
    <property type="component" value="Unassembled WGS sequence"/>
</dbReference>
<protein>
    <recommendedName>
        <fullName evidence="3">Glycoside hydrolase family 125 protein</fullName>
    </recommendedName>
</protein>
<evidence type="ECO:0008006" key="3">
    <source>
        <dbReference type="Google" id="ProtNLM"/>
    </source>
</evidence>
<dbReference type="SUPFAM" id="SSF48208">
    <property type="entry name" value="Six-hairpin glycosidases"/>
    <property type="match status" value="1"/>
</dbReference>
<dbReference type="Pfam" id="PF06824">
    <property type="entry name" value="Glyco_hydro_125"/>
    <property type="match status" value="1"/>
</dbReference>